<gene>
    <name evidence="6" type="ORF">RE476_09280</name>
</gene>
<dbReference type="SUPFAM" id="SSF54862">
    <property type="entry name" value="4Fe-4S ferredoxins"/>
    <property type="match status" value="1"/>
</dbReference>
<dbReference type="NCBIfam" id="TIGR02179">
    <property type="entry name" value="PorD_KorD"/>
    <property type="match status" value="1"/>
</dbReference>
<evidence type="ECO:0000313" key="7">
    <source>
        <dbReference type="Proteomes" id="UP001183006"/>
    </source>
</evidence>
<dbReference type="KEGG" id="mmav:RE476_09280"/>
<dbReference type="PROSITE" id="PS00198">
    <property type="entry name" value="4FE4S_FER_1"/>
    <property type="match status" value="2"/>
</dbReference>
<dbReference type="GO" id="GO:0019164">
    <property type="term" value="F:pyruvate synthase activity"/>
    <property type="evidence" value="ECO:0007669"/>
    <property type="project" value="UniProtKB-EC"/>
</dbReference>
<dbReference type="Pfam" id="PF01558">
    <property type="entry name" value="POR"/>
    <property type="match status" value="1"/>
</dbReference>
<feature type="domain" description="4Fe-4S ferredoxin-type" evidence="5">
    <location>
        <begin position="264"/>
        <end position="293"/>
    </location>
</feature>
<evidence type="ECO:0000256" key="3">
    <source>
        <dbReference type="ARBA" id="ARBA00023002"/>
    </source>
</evidence>
<dbReference type="InterPro" id="IPR017896">
    <property type="entry name" value="4Fe4S_Fe-S-bd"/>
</dbReference>
<dbReference type="Gene3D" id="3.40.920.10">
    <property type="entry name" value="Pyruvate-ferredoxin oxidoreductase, PFOR, domain III"/>
    <property type="match status" value="1"/>
</dbReference>
<dbReference type="PANTHER" id="PTHR43366">
    <property type="entry name" value="PYRUVATE SYNTHASE SUBUNIT PORC"/>
    <property type="match status" value="1"/>
</dbReference>
<dbReference type="GO" id="GO:0051539">
    <property type="term" value="F:4 iron, 4 sulfur cluster binding"/>
    <property type="evidence" value="ECO:0007669"/>
    <property type="project" value="InterPro"/>
</dbReference>
<comment type="subunit">
    <text evidence="1">Heterotetramer of one alpha, one beta, one delta and one gamma chain.</text>
</comment>
<evidence type="ECO:0000256" key="2">
    <source>
        <dbReference type="ARBA" id="ARBA00012822"/>
    </source>
</evidence>
<dbReference type="AlphaFoldDB" id="A0AA51UEB0"/>
<keyword evidence="3" id="KW-0560">Oxidoreductase</keyword>
<dbReference type="Pfam" id="PF00037">
    <property type="entry name" value="Fer4"/>
    <property type="match status" value="1"/>
</dbReference>
<dbReference type="Proteomes" id="UP001183006">
    <property type="component" value="Chromosome"/>
</dbReference>
<evidence type="ECO:0000313" key="6">
    <source>
        <dbReference type="EMBL" id="WMW21576.1"/>
    </source>
</evidence>
<dbReference type="GeneID" id="84230331"/>
<reference evidence="6" key="1">
    <citation type="submission" date="2023-08" db="EMBL/GenBank/DDBJ databases">
        <title>Methanolobus mangrovi sp. nov. and Methanolobus sediminis sp. nov, two novel methylotrophic methanogens isolated from mangrove sediments in China.</title>
        <authorList>
            <person name="Zhou J."/>
        </authorList>
    </citation>
    <scope>NUCLEOTIDE SEQUENCE</scope>
    <source>
        <strain evidence="6">FTZ2</strain>
    </source>
</reference>
<dbReference type="InterPro" id="IPR019752">
    <property type="entry name" value="Pyrv/ketoisovalerate_OxRed_cat"/>
</dbReference>
<dbReference type="Gene3D" id="3.30.70.20">
    <property type="match status" value="1"/>
</dbReference>
<dbReference type="EC" id="1.2.7.1" evidence="2"/>
<dbReference type="InterPro" id="IPR051626">
    <property type="entry name" value="Oxidoreductase_gamma_subunit"/>
</dbReference>
<dbReference type="PROSITE" id="PS51379">
    <property type="entry name" value="4FE4S_FER_2"/>
    <property type="match status" value="2"/>
</dbReference>
<evidence type="ECO:0000256" key="4">
    <source>
        <dbReference type="ARBA" id="ARBA00049357"/>
    </source>
</evidence>
<evidence type="ECO:0000259" key="5">
    <source>
        <dbReference type="PROSITE" id="PS51379"/>
    </source>
</evidence>
<dbReference type="InterPro" id="IPR002869">
    <property type="entry name" value="Pyrv_flavodox_OxRed_cen"/>
</dbReference>
<dbReference type="SUPFAM" id="SSF53323">
    <property type="entry name" value="Pyruvate-ferredoxin oxidoreductase, PFOR, domain III"/>
    <property type="match status" value="1"/>
</dbReference>
<dbReference type="InterPro" id="IPR011898">
    <property type="entry name" value="PorD_KorD"/>
</dbReference>
<keyword evidence="7" id="KW-1185">Reference proteome</keyword>
<dbReference type="InterPro" id="IPR011894">
    <property type="entry name" value="PorC_KorC"/>
</dbReference>
<feature type="domain" description="4Fe-4S ferredoxin-type" evidence="5">
    <location>
        <begin position="234"/>
        <end position="263"/>
    </location>
</feature>
<dbReference type="EMBL" id="CP133594">
    <property type="protein sequence ID" value="WMW21576.1"/>
    <property type="molecule type" value="Genomic_DNA"/>
</dbReference>
<dbReference type="PANTHER" id="PTHR43366:SF1">
    <property type="entry name" value="PYRUVATE SYNTHASE SUBUNIT PORC"/>
    <property type="match status" value="1"/>
</dbReference>
<dbReference type="InterPro" id="IPR017900">
    <property type="entry name" value="4Fe4S_Fe_S_CS"/>
</dbReference>
<accession>A0AA51UEB0</accession>
<organism evidence="6 7">
    <name type="scientific">Methanolobus mangrovi</name>
    <dbReference type="NCBI Taxonomy" id="3072977"/>
    <lineage>
        <taxon>Archaea</taxon>
        <taxon>Methanobacteriati</taxon>
        <taxon>Methanobacteriota</taxon>
        <taxon>Stenosarchaea group</taxon>
        <taxon>Methanomicrobia</taxon>
        <taxon>Methanosarcinales</taxon>
        <taxon>Methanosarcinaceae</taxon>
        <taxon>Methanolobus</taxon>
    </lineage>
</organism>
<comment type="catalytic activity">
    <reaction evidence="4">
        <text>2 oxidized [2Fe-2S]-[ferredoxin] + pyruvate + CoA = 2 reduced [2Fe-2S]-[ferredoxin] + acetyl-CoA + CO2 + H(+)</text>
        <dbReference type="Rhea" id="RHEA:12765"/>
        <dbReference type="Rhea" id="RHEA-COMP:10000"/>
        <dbReference type="Rhea" id="RHEA-COMP:10001"/>
        <dbReference type="ChEBI" id="CHEBI:15361"/>
        <dbReference type="ChEBI" id="CHEBI:15378"/>
        <dbReference type="ChEBI" id="CHEBI:16526"/>
        <dbReference type="ChEBI" id="CHEBI:33737"/>
        <dbReference type="ChEBI" id="CHEBI:33738"/>
        <dbReference type="ChEBI" id="CHEBI:57287"/>
        <dbReference type="ChEBI" id="CHEBI:57288"/>
        <dbReference type="EC" id="1.2.7.1"/>
    </reaction>
</comment>
<proteinExistence type="predicted"/>
<sequence>MLKLRFHGRGGQGAKVASRITGTAAFLEGCHVQDFPLYGAERRGAPISAFTRISRGTIMERGVIPNPDITIVMDQTLLSDPQAEPLAGLKKNGVVFINTPDSPAQVKDEYNIDAQVVTLDITNIGLDMLGSPIISTLAGAVASRIVGIGEESLKNAVEKELSKIITDQKLIAKNIEAAIYCFRTLELLKIKTIQTTQRQDSVIRMPFEPAKISTPSINTTASSLLKRTGNWRLFKPFWDHDVCTKCMICVTRCPEGCISLNEQGFPVADYEHCKGCMICAEECPKKGIKAVRESGSDSVEVMGT</sequence>
<protein>
    <recommendedName>
        <fullName evidence="2">pyruvate synthase</fullName>
        <ecNumber evidence="2">1.2.7.1</ecNumber>
    </recommendedName>
</protein>
<evidence type="ECO:0000256" key="1">
    <source>
        <dbReference type="ARBA" id="ARBA00011595"/>
    </source>
</evidence>
<dbReference type="RefSeq" id="WP_309307364.1">
    <property type="nucleotide sequence ID" value="NZ_CP133594.1"/>
</dbReference>
<dbReference type="NCBIfam" id="TIGR02175">
    <property type="entry name" value="PorC_KorC"/>
    <property type="match status" value="1"/>
</dbReference>
<name>A0AA51UEB0_9EURY</name>